<dbReference type="AlphaFoldDB" id="E0UF03"/>
<dbReference type="InterPro" id="IPR019734">
    <property type="entry name" value="TPR_rpt"/>
</dbReference>
<dbReference type="STRING" id="497965.Cyan7822_2277"/>
<dbReference type="eggNOG" id="COG1729">
    <property type="taxonomic scope" value="Bacteria"/>
</dbReference>
<dbReference type="SMART" id="SM00028">
    <property type="entry name" value="TPR"/>
    <property type="match status" value="3"/>
</dbReference>
<dbReference type="KEGG" id="cyj:Cyan7822_2277"/>
<dbReference type="HOGENOM" id="CLU_071416_2_0_3"/>
<name>E0UF03_GLOV7</name>
<keyword evidence="4" id="KW-0812">Transmembrane</keyword>
<keyword evidence="4" id="KW-1133">Transmembrane helix</keyword>
<feature type="repeat" description="TPR" evidence="3">
    <location>
        <begin position="91"/>
        <end position="124"/>
    </location>
</feature>
<dbReference type="RefSeq" id="WP_013322360.1">
    <property type="nucleotide sequence ID" value="NC_014501.1"/>
</dbReference>
<dbReference type="Pfam" id="PF00515">
    <property type="entry name" value="TPR_1"/>
    <property type="match status" value="1"/>
</dbReference>
<evidence type="ECO:0000256" key="3">
    <source>
        <dbReference type="PROSITE-ProRule" id="PRU00339"/>
    </source>
</evidence>
<keyword evidence="4" id="KW-0472">Membrane</keyword>
<protein>
    <submittedName>
        <fullName evidence="5">TPR repeat-containing protein</fullName>
    </submittedName>
</protein>
<keyword evidence="6" id="KW-1185">Reference proteome</keyword>
<dbReference type="InterPro" id="IPR050498">
    <property type="entry name" value="Ycf3"/>
</dbReference>
<accession>E0UF03</accession>
<dbReference type="PANTHER" id="PTHR44858:SF1">
    <property type="entry name" value="UDP-N-ACETYLGLUCOSAMINE--PEPTIDE N-ACETYLGLUCOSAMINYLTRANSFERASE SPINDLY-RELATED"/>
    <property type="match status" value="1"/>
</dbReference>
<organism evidence="5 6">
    <name type="scientific">Gloeothece verrucosa (strain PCC 7822)</name>
    <name type="common">Cyanothece sp. (strain PCC 7822)</name>
    <dbReference type="NCBI Taxonomy" id="497965"/>
    <lineage>
        <taxon>Bacteria</taxon>
        <taxon>Bacillati</taxon>
        <taxon>Cyanobacteriota</taxon>
        <taxon>Cyanophyceae</taxon>
        <taxon>Oscillatoriophycideae</taxon>
        <taxon>Chroococcales</taxon>
        <taxon>Aphanothecaceae</taxon>
        <taxon>Gloeothece</taxon>
        <taxon>Gloeothece verrucosa</taxon>
    </lineage>
</organism>
<evidence type="ECO:0000256" key="2">
    <source>
        <dbReference type="ARBA" id="ARBA00022803"/>
    </source>
</evidence>
<feature type="transmembrane region" description="Helical" evidence="4">
    <location>
        <begin position="6"/>
        <end position="25"/>
    </location>
</feature>
<keyword evidence="1" id="KW-0677">Repeat</keyword>
<proteinExistence type="predicted"/>
<sequence>MDESLPVIYISVLVLLLSVTAIFLFRQIFKTRRLENTFSRLQKKLQKEKGTAKEYYELGSLYLDKKLYVQSVNLFQKALKADDDIETENKALIYNALGYTYYAQEQYELAIRNYKEAIKLYPEYVIALNNLANVYDKKQMAAKALETYEETLKVDPNNSLAKRRAESLRKRFVESK</sequence>
<dbReference type="EMBL" id="CP002198">
    <property type="protein sequence ID" value="ADN14255.1"/>
    <property type="molecule type" value="Genomic_DNA"/>
</dbReference>
<feature type="repeat" description="TPR" evidence="3">
    <location>
        <begin position="125"/>
        <end position="158"/>
    </location>
</feature>
<dbReference type="PANTHER" id="PTHR44858">
    <property type="entry name" value="TETRATRICOPEPTIDE REPEAT PROTEIN 6"/>
    <property type="match status" value="1"/>
</dbReference>
<evidence type="ECO:0000256" key="1">
    <source>
        <dbReference type="ARBA" id="ARBA00022737"/>
    </source>
</evidence>
<feature type="repeat" description="TPR" evidence="3">
    <location>
        <begin position="52"/>
        <end position="85"/>
    </location>
</feature>
<dbReference type="InterPro" id="IPR011990">
    <property type="entry name" value="TPR-like_helical_dom_sf"/>
</dbReference>
<dbReference type="OrthoDB" id="485055at2"/>
<gene>
    <name evidence="5" type="ordered locus">Cyan7822_2277</name>
</gene>
<evidence type="ECO:0000313" key="5">
    <source>
        <dbReference type="EMBL" id="ADN14255.1"/>
    </source>
</evidence>
<dbReference type="PROSITE" id="PS50293">
    <property type="entry name" value="TPR_REGION"/>
    <property type="match status" value="1"/>
</dbReference>
<dbReference type="Proteomes" id="UP000008206">
    <property type="component" value="Chromosome"/>
</dbReference>
<dbReference type="PROSITE" id="PS50005">
    <property type="entry name" value="TPR"/>
    <property type="match status" value="3"/>
</dbReference>
<reference evidence="6" key="1">
    <citation type="journal article" date="2011" name="MBio">
        <title>Novel metabolic attributes of the genus Cyanothece, comprising a group of unicellular nitrogen-fixing Cyanobacteria.</title>
        <authorList>
            <person name="Bandyopadhyay A."/>
            <person name="Elvitigala T."/>
            <person name="Welsh E."/>
            <person name="Stockel J."/>
            <person name="Liberton M."/>
            <person name="Min H."/>
            <person name="Sherman L.A."/>
            <person name="Pakrasi H.B."/>
        </authorList>
    </citation>
    <scope>NUCLEOTIDE SEQUENCE [LARGE SCALE GENOMIC DNA]</scope>
    <source>
        <strain evidence="6">PCC 7822</strain>
    </source>
</reference>
<dbReference type="Gene3D" id="1.25.40.10">
    <property type="entry name" value="Tetratricopeptide repeat domain"/>
    <property type="match status" value="1"/>
</dbReference>
<dbReference type="SUPFAM" id="SSF48452">
    <property type="entry name" value="TPR-like"/>
    <property type="match status" value="1"/>
</dbReference>
<evidence type="ECO:0000313" key="6">
    <source>
        <dbReference type="Proteomes" id="UP000008206"/>
    </source>
</evidence>
<keyword evidence="2 3" id="KW-0802">TPR repeat</keyword>
<dbReference type="Pfam" id="PF13424">
    <property type="entry name" value="TPR_12"/>
    <property type="match status" value="1"/>
</dbReference>
<evidence type="ECO:0000256" key="4">
    <source>
        <dbReference type="SAM" id="Phobius"/>
    </source>
</evidence>